<proteinExistence type="predicted"/>
<accession>A0ABS0YR65</accession>
<feature type="compositionally biased region" description="Low complexity" evidence="1">
    <location>
        <begin position="50"/>
        <end position="60"/>
    </location>
</feature>
<gene>
    <name evidence="3" type="ORF">JFN90_07680</name>
</gene>
<evidence type="ECO:0008006" key="5">
    <source>
        <dbReference type="Google" id="ProtNLM"/>
    </source>
</evidence>
<comment type="caution">
    <text evidence="3">The sequence shown here is derived from an EMBL/GenBank/DDBJ whole genome shotgun (WGS) entry which is preliminary data.</text>
</comment>
<name>A0ABS0YR65_9BACT</name>
<feature type="region of interest" description="Disordered" evidence="1">
    <location>
        <begin position="35"/>
        <end position="104"/>
    </location>
</feature>
<dbReference type="RefSeq" id="WP_199394525.1">
    <property type="nucleotide sequence ID" value="NZ_JAEMHK010000004.1"/>
</dbReference>
<evidence type="ECO:0000256" key="1">
    <source>
        <dbReference type="SAM" id="MobiDB-lite"/>
    </source>
</evidence>
<feature type="compositionally biased region" description="Low complexity" evidence="1">
    <location>
        <begin position="70"/>
        <end position="89"/>
    </location>
</feature>
<evidence type="ECO:0000313" key="3">
    <source>
        <dbReference type="EMBL" id="MBJ6800015.1"/>
    </source>
</evidence>
<sequence length="757" mass="83984">MVEKPLISTVVSPLLLLLLAAGGVAAQDLEPLPAASQEAPAAAEKDAPADEPAATATGEEQQSDLPPPAATEEAPAAGAEVPPAVTEEPVAPPQIEGAPLSEDERQVEVLEQKGGSLGYNFIFGDGYRGRAVEYGFLKSSRSGGLFYRHMEKDTNLELEGFYLNENDYHADLLMDYKGDYRLHLRTESLYHNLDRELLFPARFEAGRTDDRNSLAEYIPLQDPVANYGVSVVQDRADFRYRLHNYPLHVNLGYWRYVKEGTIQQRFADTAFEGATNKIYAQARRVDQQIQEGHVGLDSHLGPVDLVYDFKVRYFEDRMPIPVDTYAQRNKFNGTPDFLSQFPSGLPRQHNENPDSSFFSHTVKLHTSLAGGLVGSGSYSFEQRENLSELSDTSGVRHMKSYLQNAAGDLIYTPSREYTFALKYRRQEIDYNKRGPLSNSAFTDPVMVVKAPSETTRDLITGTFSYRPRLDLALVGEYRGDFLRRDNVAELPTETTWGLPQSTSTHTGSLSAYYRPVKGLRTSAHYSYASAEHPAYGASFQNRQEAKLLATYTVNNRWGLTSHAILRRDQNDEVRKYLVNFPFEPLSFSLAPLTSRSTNSENANIGAWWVPLQGLTVGATYSYLHQEVEQGILFTGVVVGSQAVSQFSSMSHVYGVNASYALTEKSDLAVAAQQIRSSAAFSPSDKSFSLTSSTDGIKEITAQDTVITSLSTRGEYRFTSALSTTLEYSFNDYNELKSAYKSYSGTVHTIVAAVAAKW</sequence>
<feature type="chain" id="PRO_5046819068" description="Outer membrane beta-barrel protein" evidence="2">
    <location>
        <begin position="27"/>
        <end position="757"/>
    </location>
</feature>
<evidence type="ECO:0000256" key="2">
    <source>
        <dbReference type="SAM" id="SignalP"/>
    </source>
</evidence>
<keyword evidence="2" id="KW-0732">Signal</keyword>
<protein>
    <recommendedName>
        <fullName evidence="5">Outer membrane beta-barrel protein</fullName>
    </recommendedName>
</protein>
<dbReference type="Proteomes" id="UP000641025">
    <property type="component" value="Unassembled WGS sequence"/>
</dbReference>
<feature type="signal peptide" evidence="2">
    <location>
        <begin position="1"/>
        <end position="26"/>
    </location>
</feature>
<organism evidence="3 4">
    <name type="scientific">Geomonas propionica</name>
    <dbReference type="NCBI Taxonomy" id="2798582"/>
    <lineage>
        <taxon>Bacteria</taxon>
        <taxon>Pseudomonadati</taxon>
        <taxon>Thermodesulfobacteriota</taxon>
        <taxon>Desulfuromonadia</taxon>
        <taxon>Geobacterales</taxon>
        <taxon>Geobacteraceae</taxon>
        <taxon>Geomonas</taxon>
    </lineage>
</organism>
<dbReference type="SUPFAM" id="SSF56935">
    <property type="entry name" value="Porins"/>
    <property type="match status" value="2"/>
</dbReference>
<evidence type="ECO:0000313" key="4">
    <source>
        <dbReference type="Proteomes" id="UP000641025"/>
    </source>
</evidence>
<dbReference type="EMBL" id="JAEMHK010000004">
    <property type="protein sequence ID" value="MBJ6800015.1"/>
    <property type="molecule type" value="Genomic_DNA"/>
</dbReference>
<reference evidence="3 4" key="1">
    <citation type="submission" date="2020-12" db="EMBL/GenBank/DDBJ databases">
        <title>Geomonas sp. Red259, isolated from paddy soil.</title>
        <authorList>
            <person name="Xu Z."/>
            <person name="Zhang Z."/>
            <person name="Masuda Y."/>
            <person name="Itoh H."/>
            <person name="Senoo K."/>
        </authorList>
    </citation>
    <scope>NUCLEOTIDE SEQUENCE [LARGE SCALE GENOMIC DNA]</scope>
    <source>
        <strain evidence="3 4">Red259</strain>
    </source>
</reference>
<keyword evidence="4" id="KW-1185">Reference proteome</keyword>